<dbReference type="Proteomes" id="UP000193884">
    <property type="component" value="Unassembled WGS sequence"/>
</dbReference>
<dbReference type="EMBL" id="NAFK01000063">
    <property type="protein sequence ID" value="OSJ36885.1"/>
    <property type="molecule type" value="Genomic_DNA"/>
</dbReference>
<dbReference type="AlphaFoldDB" id="A0A1X3F3L2"/>
<keyword evidence="4" id="KW-1185">Reference proteome</keyword>
<dbReference type="EMBL" id="NAFI01000120">
    <property type="protein sequence ID" value="OSJ18946.1"/>
    <property type="molecule type" value="Genomic_DNA"/>
</dbReference>
<evidence type="ECO:0000313" key="2">
    <source>
        <dbReference type="EMBL" id="OSJ36885.1"/>
    </source>
</evidence>
<accession>A0A1X3F3L2</accession>
<proteinExistence type="predicted"/>
<evidence type="ECO:0000313" key="1">
    <source>
        <dbReference type="EMBL" id="OSJ18946.1"/>
    </source>
</evidence>
<organism evidence="1 3">
    <name type="scientific">Bradyrhizobium canariense</name>
    <dbReference type="NCBI Taxonomy" id="255045"/>
    <lineage>
        <taxon>Bacteria</taxon>
        <taxon>Pseudomonadati</taxon>
        <taxon>Pseudomonadota</taxon>
        <taxon>Alphaproteobacteria</taxon>
        <taxon>Hyphomicrobiales</taxon>
        <taxon>Nitrobacteraceae</taxon>
        <taxon>Bradyrhizobium</taxon>
    </lineage>
</organism>
<evidence type="ECO:0000313" key="4">
    <source>
        <dbReference type="Proteomes" id="UP000193884"/>
    </source>
</evidence>
<reference evidence="3 4" key="1">
    <citation type="submission" date="2017-03" db="EMBL/GenBank/DDBJ databases">
        <title>Whole genome sequences of fourteen strains of Bradyrhizobium canariense and one strain of Bradyrhizobium japonicum isolated from Lupinus (Papilionoideae: Genisteae) species in Algeria.</title>
        <authorList>
            <person name="Crovadore J."/>
            <person name="Chekireb D."/>
            <person name="Brachmann A."/>
            <person name="Chablais R."/>
            <person name="Cochard B."/>
            <person name="Lefort F."/>
        </authorList>
    </citation>
    <scope>NUCLEOTIDE SEQUENCE [LARGE SCALE GENOMIC DNA]</scope>
    <source>
        <strain evidence="1 3">UBMA195</strain>
        <strain evidence="2 4">UBMAN05</strain>
    </source>
</reference>
<sequence length="68" mass="7512">MGEYRAYVIGADGHIQLRVDLVVPDEATARKSAKQLVNGHAVELWAGATKIERFEPEQFSRASGNQQT</sequence>
<protein>
    <submittedName>
        <fullName evidence="1">Uncharacterized protein</fullName>
    </submittedName>
</protein>
<name>A0A1X3F3L2_9BRAD</name>
<evidence type="ECO:0000313" key="3">
    <source>
        <dbReference type="Proteomes" id="UP000193553"/>
    </source>
</evidence>
<gene>
    <name evidence="2" type="ORF">BST63_00270</name>
    <name evidence="1" type="ORF">BSZ18_01275</name>
</gene>
<comment type="caution">
    <text evidence="1">The sequence shown here is derived from an EMBL/GenBank/DDBJ whole genome shotgun (WGS) entry which is preliminary data.</text>
</comment>
<dbReference type="Proteomes" id="UP000193553">
    <property type="component" value="Unassembled WGS sequence"/>
</dbReference>